<comment type="caution">
    <text evidence="1">The sequence shown here is derived from an EMBL/GenBank/DDBJ whole genome shotgun (WGS) entry which is preliminary data.</text>
</comment>
<proteinExistence type="predicted"/>
<dbReference type="RefSeq" id="WP_322464123.1">
    <property type="nucleotide sequence ID" value="NZ_JAXOJX010000001.1"/>
</dbReference>
<geneLocation type="plasmid" evidence="1">
    <name>unnamed</name>
</geneLocation>
<name>A0ABU5I7F4_9BURK</name>
<organism evidence="1 2">
    <name type="scientific">Azohydromonas lata</name>
    <dbReference type="NCBI Taxonomy" id="45677"/>
    <lineage>
        <taxon>Bacteria</taxon>
        <taxon>Pseudomonadati</taxon>
        <taxon>Pseudomonadota</taxon>
        <taxon>Betaproteobacteria</taxon>
        <taxon>Burkholderiales</taxon>
        <taxon>Sphaerotilaceae</taxon>
        <taxon>Azohydromonas</taxon>
    </lineage>
</organism>
<sequence>MHFANHDAPHPCWTCQYYGGPLPDNDVNGLCQHPRLSPVVGQPEYGCAFWVREPGINDEQRQP</sequence>
<evidence type="ECO:0000313" key="1">
    <source>
        <dbReference type="EMBL" id="MDZ5455023.1"/>
    </source>
</evidence>
<accession>A0ABU5I7F4</accession>
<gene>
    <name evidence="1" type="ORF">SM757_00410</name>
</gene>
<protein>
    <submittedName>
        <fullName evidence="1">Uncharacterized protein</fullName>
    </submittedName>
</protein>
<evidence type="ECO:0000313" key="2">
    <source>
        <dbReference type="Proteomes" id="UP001293718"/>
    </source>
</evidence>
<dbReference type="EMBL" id="JAXOJX010000001">
    <property type="protein sequence ID" value="MDZ5455023.1"/>
    <property type="molecule type" value="Genomic_DNA"/>
</dbReference>
<reference evidence="1 2" key="1">
    <citation type="submission" date="2023-11" db="EMBL/GenBank/DDBJ databases">
        <title>Draft genome of Azohydromonas lata strain H1 (DSM1123), a polyhydroxyalkanoate producer.</title>
        <authorList>
            <person name="Traversa D."/>
            <person name="D'Addabbo P."/>
            <person name="Pazzani C."/>
            <person name="Manzari C."/>
            <person name="Chiara M."/>
            <person name="Scrascia M."/>
        </authorList>
    </citation>
    <scope>NUCLEOTIDE SEQUENCE [LARGE SCALE GENOMIC DNA]</scope>
    <source>
        <strain evidence="1 2">H1</strain>
        <plasmid evidence="1">unnamed</plasmid>
    </source>
</reference>
<keyword evidence="1" id="KW-0614">Plasmid</keyword>
<dbReference type="Proteomes" id="UP001293718">
    <property type="component" value="Unassembled WGS sequence"/>
</dbReference>
<keyword evidence="2" id="KW-1185">Reference proteome</keyword>